<evidence type="ECO:0000256" key="1">
    <source>
        <dbReference type="ARBA" id="ARBA00004609"/>
    </source>
</evidence>
<name>A0A9N9SVG3_DIABA</name>
<dbReference type="SUPFAM" id="SSF55486">
    <property type="entry name" value="Metalloproteases ('zincins'), catalytic domain"/>
    <property type="match status" value="1"/>
</dbReference>
<dbReference type="GO" id="GO:0006508">
    <property type="term" value="P:proteolysis"/>
    <property type="evidence" value="ECO:0007669"/>
    <property type="project" value="UniProtKB-KW"/>
</dbReference>
<dbReference type="GO" id="GO:0042277">
    <property type="term" value="F:peptide binding"/>
    <property type="evidence" value="ECO:0007669"/>
    <property type="project" value="TreeGrafter"/>
</dbReference>
<dbReference type="Gene3D" id="2.60.40.1730">
    <property type="entry name" value="tricorn interacting facor f3 domain"/>
    <property type="match status" value="1"/>
</dbReference>
<evidence type="ECO:0000256" key="9">
    <source>
        <dbReference type="ARBA" id="ARBA00023049"/>
    </source>
</evidence>
<keyword evidence="4" id="KW-0472">Membrane</keyword>
<dbReference type="InterPro" id="IPR045357">
    <property type="entry name" value="Aminopeptidase_N-like_N"/>
</dbReference>
<dbReference type="EC" id="3.4.11.-" evidence="14"/>
<dbReference type="GO" id="GO:0005737">
    <property type="term" value="C:cytoplasm"/>
    <property type="evidence" value="ECO:0007669"/>
    <property type="project" value="TreeGrafter"/>
</dbReference>
<feature type="domain" description="ERAP1-like C-terminal" evidence="17">
    <location>
        <begin position="565"/>
        <end position="878"/>
    </location>
</feature>
<keyword evidence="8 12" id="KW-0862">Zinc</keyword>
<dbReference type="CDD" id="cd09601">
    <property type="entry name" value="M1_APN-Q_like"/>
    <property type="match status" value="1"/>
</dbReference>
<keyword evidence="5 14" id="KW-0645">Protease</keyword>
<keyword evidence="4" id="KW-0336">GPI-anchor</keyword>
<feature type="domain" description="Peptidase M1 membrane alanine aminopeptidase" evidence="16">
    <location>
        <begin position="268"/>
        <end position="494"/>
    </location>
</feature>
<dbReference type="SUPFAM" id="SSF63737">
    <property type="entry name" value="Leukotriene A4 hydrolase N-terminal domain"/>
    <property type="match status" value="1"/>
</dbReference>
<dbReference type="Proteomes" id="UP001153709">
    <property type="component" value="Chromosome 4"/>
</dbReference>
<dbReference type="Gene3D" id="1.25.50.20">
    <property type="match status" value="1"/>
</dbReference>
<feature type="domain" description="Aminopeptidase N-like N-terminal" evidence="18">
    <location>
        <begin position="47"/>
        <end position="233"/>
    </location>
</feature>
<dbReference type="OrthoDB" id="10031169at2759"/>
<dbReference type="Pfam" id="PF17900">
    <property type="entry name" value="Peptidase_M1_N"/>
    <property type="match status" value="1"/>
</dbReference>
<dbReference type="InterPro" id="IPR014782">
    <property type="entry name" value="Peptidase_M1_dom"/>
</dbReference>
<evidence type="ECO:0000256" key="4">
    <source>
        <dbReference type="ARBA" id="ARBA00022622"/>
    </source>
</evidence>
<dbReference type="InterPro" id="IPR001930">
    <property type="entry name" value="Peptidase_M1"/>
</dbReference>
<evidence type="ECO:0000256" key="13">
    <source>
        <dbReference type="PIRSR" id="PIRSR634016-4"/>
    </source>
</evidence>
<feature type="signal peptide" evidence="15">
    <location>
        <begin position="1"/>
        <end position="15"/>
    </location>
</feature>
<keyword evidence="3 14" id="KW-0031">Aminopeptidase</keyword>
<comment type="subcellular location">
    <subcellularLocation>
        <location evidence="1">Cell membrane</location>
        <topology evidence="1">Lipid-anchor</topology>
        <topology evidence="1">GPI-anchor</topology>
    </subcellularLocation>
</comment>
<keyword evidence="10" id="KW-0449">Lipoprotein</keyword>
<keyword evidence="4" id="KW-0325">Glycoprotein</keyword>
<feature type="binding site" evidence="12">
    <location>
        <position position="342"/>
    </location>
    <ligand>
        <name>Zn(2+)</name>
        <dbReference type="ChEBI" id="CHEBI:29105"/>
        <note>catalytic</note>
    </ligand>
</feature>
<sequence length="927" mass="104975">MWGILLLSILASTTASDPDPELFPVQRTARAEEISTNEYLLSTPVIPTHYDIGLTVPLEALTGGNTSYDGTVNITLSVTEPTNTVQFHSLVNIISISFTDPSVVIQNYTLNSTKETVSIFLNSNLNTSTTYRLNIQFKGNLEKVKMNGFYRSDYVINGTKEYLATTQFESTHARRAFPCFDEPGLKATFQLTLTHPSEFNAKSNTPSQSQAVAQTTNTTTTVFVQTPKMSTYLIAFVISKYNCTSGTNLGTDFGVCSRTDLSSDRDEALQYGMRILEAFDQYTASPYNLTNLKKLDQFAIPDFSAGAMENWGLVTYREYSLTSNKDQTSRALRQNMLSIIAHEFAHMWFGNLVTTKWWDTTFLNEGFARYFQYFILTKINDLSDFQMDKQFIVEQQQTAFVEDASPSSRSLTSAAWTPAEISNKFNTISYNKGACILRMIENLIGSSTFQTALQNYLNATAYGSGTTEKLWVNFPSNSPALPQNVTFNDFVDNWTNKPGFPVVSVVFNGKNVTFSQKRFLYSGNNKTQWYVPITYRLSNSSSYETFWLAPNSSVTLLNNLTEKDWLIVNDDSRGYYRVKYCTRLTQRIKSLLNQNHTQISELNRAQIIDDSLNLARAGYIKYSEAFELLKYLKNETSYFPWFTTIRNMDYLVTRLGANTELGKRTNAMVLDLISQISANVSSTKWEEIDQVTALKLQRVWADACKRGQASCISETKRLFEAFRLNKTSVNPNIRDVVYCNALRNSNNIAADWEFLWNRLLSSIHPQEDLYILLSLGCTKHKPYLTRLLDATTNSSVIKLQNLFTVWTSVASASKEGLDHAFEYFVNNYKKIIEYYPEGISLLSQLTNRFTSNAEVTKLQQFADRLEKNSTIRSAANSALTTAKQNLQFRSRIEDDLDDYFGIDKSGSPVNSFGILLPLLLLSVALFM</sequence>
<feature type="active site" description="Proton acceptor" evidence="11">
    <location>
        <position position="343"/>
    </location>
</feature>
<protein>
    <recommendedName>
        <fullName evidence="14">Aminopeptidase</fullName>
        <ecNumber evidence="14">3.4.11.-</ecNumber>
    </recommendedName>
</protein>
<comment type="cofactor">
    <cofactor evidence="12 14">
        <name>Zn(2+)</name>
        <dbReference type="ChEBI" id="CHEBI:29105"/>
    </cofactor>
    <text evidence="12 14">Binds 1 zinc ion per subunit.</text>
</comment>
<evidence type="ECO:0000256" key="12">
    <source>
        <dbReference type="PIRSR" id="PIRSR634016-3"/>
    </source>
</evidence>
<dbReference type="InterPro" id="IPR027268">
    <property type="entry name" value="Peptidase_M4/M1_CTD_sf"/>
</dbReference>
<evidence type="ECO:0000259" key="16">
    <source>
        <dbReference type="Pfam" id="PF01433"/>
    </source>
</evidence>
<dbReference type="InterPro" id="IPR024571">
    <property type="entry name" value="ERAP1-like_C_dom"/>
</dbReference>
<keyword evidence="6 12" id="KW-0479">Metal-binding</keyword>
<evidence type="ECO:0000256" key="14">
    <source>
        <dbReference type="RuleBase" id="RU364040"/>
    </source>
</evidence>
<feature type="site" description="Transition state stabilizer" evidence="13">
    <location>
        <position position="430"/>
    </location>
</feature>
<dbReference type="PANTHER" id="PTHR11533:SF301">
    <property type="entry name" value="AMINOPEPTIDASE"/>
    <property type="match status" value="1"/>
</dbReference>
<evidence type="ECO:0000256" key="8">
    <source>
        <dbReference type="ARBA" id="ARBA00022833"/>
    </source>
</evidence>
<dbReference type="GO" id="GO:0043171">
    <property type="term" value="P:peptide catabolic process"/>
    <property type="evidence" value="ECO:0007669"/>
    <property type="project" value="TreeGrafter"/>
</dbReference>
<dbReference type="EMBL" id="OU898279">
    <property type="protein sequence ID" value="CAG9832720.1"/>
    <property type="molecule type" value="Genomic_DNA"/>
</dbReference>
<dbReference type="PANTHER" id="PTHR11533">
    <property type="entry name" value="PROTEASE M1 ZINC METALLOPROTEASE"/>
    <property type="match status" value="1"/>
</dbReference>
<feature type="binding site" evidence="12">
    <location>
        <position position="365"/>
    </location>
    <ligand>
        <name>Zn(2+)</name>
        <dbReference type="ChEBI" id="CHEBI:29105"/>
        <note>catalytic</note>
    </ligand>
</feature>
<comment type="similarity">
    <text evidence="2 14">Belongs to the peptidase M1 family.</text>
</comment>
<evidence type="ECO:0000259" key="18">
    <source>
        <dbReference type="Pfam" id="PF17900"/>
    </source>
</evidence>
<proteinExistence type="inferred from homology"/>
<evidence type="ECO:0000256" key="6">
    <source>
        <dbReference type="ARBA" id="ARBA00022723"/>
    </source>
</evidence>
<feature type="binding site" evidence="12">
    <location>
        <position position="346"/>
    </location>
    <ligand>
        <name>Zn(2+)</name>
        <dbReference type="ChEBI" id="CHEBI:29105"/>
        <note>catalytic</note>
    </ligand>
</feature>
<dbReference type="Pfam" id="PF11838">
    <property type="entry name" value="ERAP1_C"/>
    <property type="match status" value="1"/>
</dbReference>
<accession>A0A9N9SVG3</accession>
<evidence type="ECO:0000256" key="10">
    <source>
        <dbReference type="ARBA" id="ARBA00023288"/>
    </source>
</evidence>
<dbReference type="Gene3D" id="2.60.40.1910">
    <property type="match status" value="1"/>
</dbReference>
<organism evidence="19 20">
    <name type="scientific">Diabrotica balteata</name>
    <name type="common">Banded cucumber beetle</name>
    <dbReference type="NCBI Taxonomy" id="107213"/>
    <lineage>
        <taxon>Eukaryota</taxon>
        <taxon>Metazoa</taxon>
        <taxon>Ecdysozoa</taxon>
        <taxon>Arthropoda</taxon>
        <taxon>Hexapoda</taxon>
        <taxon>Insecta</taxon>
        <taxon>Pterygota</taxon>
        <taxon>Neoptera</taxon>
        <taxon>Endopterygota</taxon>
        <taxon>Coleoptera</taxon>
        <taxon>Polyphaga</taxon>
        <taxon>Cucujiformia</taxon>
        <taxon>Chrysomeloidea</taxon>
        <taxon>Chrysomelidae</taxon>
        <taxon>Galerucinae</taxon>
        <taxon>Diabroticina</taxon>
        <taxon>Diabroticites</taxon>
        <taxon>Diabrotica</taxon>
    </lineage>
</organism>
<dbReference type="AlphaFoldDB" id="A0A9N9SVG3"/>
<dbReference type="GO" id="GO:0008270">
    <property type="term" value="F:zinc ion binding"/>
    <property type="evidence" value="ECO:0007669"/>
    <property type="project" value="UniProtKB-UniRule"/>
</dbReference>
<evidence type="ECO:0000313" key="20">
    <source>
        <dbReference type="Proteomes" id="UP001153709"/>
    </source>
</evidence>
<keyword evidence="15" id="KW-0732">Signal</keyword>
<dbReference type="GO" id="GO:0098552">
    <property type="term" value="C:side of membrane"/>
    <property type="evidence" value="ECO:0007669"/>
    <property type="project" value="UniProtKB-KW"/>
</dbReference>
<evidence type="ECO:0000256" key="15">
    <source>
        <dbReference type="SAM" id="SignalP"/>
    </source>
</evidence>
<evidence type="ECO:0000313" key="19">
    <source>
        <dbReference type="EMBL" id="CAG9832720.1"/>
    </source>
</evidence>
<dbReference type="PRINTS" id="PR00756">
    <property type="entry name" value="ALADIPTASE"/>
</dbReference>
<keyword evidence="20" id="KW-1185">Reference proteome</keyword>
<evidence type="ECO:0000259" key="17">
    <source>
        <dbReference type="Pfam" id="PF11838"/>
    </source>
</evidence>
<dbReference type="GO" id="GO:0005615">
    <property type="term" value="C:extracellular space"/>
    <property type="evidence" value="ECO:0007669"/>
    <property type="project" value="TreeGrafter"/>
</dbReference>
<evidence type="ECO:0000256" key="5">
    <source>
        <dbReference type="ARBA" id="ARBA00022670"/>
    </source>
</evidence>
<dbReference type="InterPro" id="IPR050344">
    <property type="entry name" value="Peptidase_M1_aminopeptidases"/>
</dbReference>
<dbReference type="InterPro" id="IPR034016">
    <property type="entry name" value="M1_APN-typ"/>
</dbReference>
<dbReference type="GO" id="GO:0070006">
    <property type="term" value="F:metalloaminopeptidase activity"/>
    <property type="evidence" value="ECO:0007669"/>
    <property type="project" value="TreeGrafter"/>
</dbReference>
<feature type="chain" id="PRO_5040266316" description="Aminopeptidase" evidence="15">
    <location>
        <begin position="16"/>
        <end position="927"/>
    </location>
</feature>
<gene>
    <name evidence="19" type="ORF">DIABBA_LOCUS6173</name>
</gene>
<reference evidence="19" key="1">
    <citation type="submission" date="2022-01" db="EMBL/GenBank/DDBJ databases">
        <authorList>
            <person name="King R."/>
        </authorList>
    </citation>
    <scope>NUCLEOTIDE SEQUENCE</scope>
</reference>
<dbReference type="Pfam" id="PF01433">
    <property type="entry name" value="Peptidase_M1"/>
    <property type="match status" value="1"/>
</dbReference>
<dbReference type="GO" id="GO:0005886">
    <property type="term" value="C:plasma membrane"/>
    <property type="evidence" value="ECO:0007669"/>
    <property type="project" value="UniProtKB-SubCell"/>
</dbReference>
<evidence type="ECO:0000256" key="11">
    <source>
        <dbReference type="PIRSR" id="PIRSR634016-1"/>
    </source>
</evidence>
<keyword evidence="9 14" id="KW-0482">Metalloprotease</keyword>
<dbReference type="FunFam" id="1.10.390.10:FF:000013">
    <property type="entry name" value="Aminopeptidase N"/>
    <property type="match status" value="1"/>
</dbReference>
<evidence type="ECO:0000256" key="7">
    <source>
        <dbReference type="ARBA" id="ARBA00022801"/>
    </source>
</evidence>
<evidence type="ECO:0000256" key="3">
    <source>
        <dbReference type="ARBA" id="ARBA00022438"/>
    </source>
</evidence>
<evidence type="ECO:0000256" key="2">
    <source>
        <dbReference type="ARBA" id="ARBA00010136"/>
    </source>
</evidence>
<dbReference type="Gene3D" id="1.10.390.10">
    <property type="entry name" value="Neutral Protease Domain 2"/>
    <property type="match status" value="1"/>
</dbReference>
<dbReference type="InterPro" id="IPR042097">
    <property type="entry name" value="Aminopeptidase_N-like_N_sf"/>
</dbReference>
<keyword evidence="7 14" id="KW-0378">Hydrolase</keyword>